<evidence type="ECO:0000313" key="3">
    <source>
        <dbReference type="Proteomes" id="UP001312865"/>
    </source>
</evidence>
<name>A0ABU8H904_9BACI</name>
<dbReference type="InterPro" id="IPR011009">
    <property type="entry name" value="Kinase-like_dom_sf"/>
</dbReference>
<comment type="caution">
    <text evidence="2">The sequence shown here is derived from an EMBL/GenBank/DDBJ whole genome shotgun (WGS) entry which is preliminary data.</text>
</comment>
<accession>A0ABU8H904</accession>
<dbReference type="PANTHER" id="PTHR39179">
    <property type="entry name" value="SPORE COAT PROTEIN I"/>
    <property type="match status" value="1"/>
</dbReference>
<dbReference type="InterPro" id="IPR047175">
    <property type="entry name" value="CotS-like"/>
</dbReference>
<dbReference type="EMBL" id="JBBAXC010000001">
    <property type="protein sequence ID" value="MEI5905696.1"/>
    <property type="molecule type" value="Genomic_DNA"/>
</dbReference>
<feature type="domain" description="Aminoglycoside phosphotransferase" evidence="1">
    <location>
        <begin position="82"/>
        <end position="234"/>
    </location>
</feature>
<evidence type="ECO:0000259" key="1">
    <source>
        <dbReference type="Pfam" id="PF01636"/>
    </source>
</evidence>
<dbReference type="InterPro" id="IPR002575">
    <property type="entry name" value="Aminoglycoside_PTrfase"/>
</dbReference>
<gene>
    <name evidence="2" type="ORF">WAK64_01280</name>
</gene>
<dbReference type="Proteomes" id="UP001312865">
    <property type="component" value="Unassembled WGS sequence"/>
</dbReference>
<organism evidence="2 3">
    <name type="scientific">Bacillus spongiae</name>
    <dbReference type="NCBI Taxonomy" id="2683610"/>
    <lineage>
        <taxon>Bacteria</taxon>
        <taxon>Bacillati</taxon>
        <taxon>Bacillota</taxon>
        <taxon>Bacilli</taxon>
        <taxon>Bacillales</taxon>
        <taxon>Bacillaceae</taxon>
        <taxon>Bacillus</taxon>
    </lineage>
</organism>
<protein>
    <submittedName>
        <fullName evidence="2">Phosphotransferase</fullName>
    </submittedName>
</protein>
<dbReference type="Pfam" id="PF01636">
    <property type="entry name" value="APH"/>
    <property type="match status" value="1"/>
</dbReference>
<dbReference type="SUPFAM" id="SSF56112">
    <property type="entry name" value="Protein kinase-like (PK-like)"/>
    <property type="match status" value="1"/>
</dbReference>
<keyword evidence="3" id="KW-1185">Reference proteome</keyword>
<dbReference type="PANTHER" id="PTHR39179:SF3">
    <property type="entry name" value="COTS-RELATED PROTEIN"/>
    <property type="match status" value="1"/>
</dbReference>
<evidence type="ECO:0000313" key="2">
    <source>
        <dbReference type="EMBL" id="MEI5905696.1"/>
    </source>
</evidence>
<proteinExistence type="predicted"/>
<dbReference type="Gene3D" id="3.90.1200.10">
    <property type="match status" value="1"/>
</dbReference>
<sequence>MNSTGSLRGDDFYNRLLLYFQSELNVKNGYLHYLKKGKWLLAYNTEKWFVKEYRKESHFLSQFMLNNNLSKDGFPFNVNFHPIHYRKKLCFEGKYYGLYYWVDSSSLDYRLYDDRHKALKVLSAFHKYTNQYVYHLQPYIPTFNLLEKWRKRQKEFLKNAPYFRLFIPESMLATFLYWGNYSLQKLAEMEELWVKKDVCVVHGDVAHHNFIKNKENDCYLIDFDLIAIAPKIVDDLQLSNRFLHAINWDSQALWAHDLLYKYKSNLPFLYGLFYPTGIYREWNRFRRLDIQTQLATWPFLQQMTFKKHHNRIIFLQKTGELIQELEKKSIK</sequence>
<reference evidence="2 3" key="1">
    <citation type="journal article" date="2018" name="J. Microbiol.">
        <title>Bacillus spongiae sp. nov., isolated from sponge of Jeju Island.</title>
        <authorList>
            <person name="Lee G.E."/>
            <person name="Im W.T."/>
            <person name="Park J.S."/>
        </authorList>
    </citation>
    <scope>NUCLEOTIDE SEQUENCE [LARGE SCALE GENOMIC DNA]</scope>
    <source>
        <strain evidence="2 3">135PIL107-10</strain>
    </source>
</reference>
<dbReference type="RefSeq" id="WP_336585110.1">
    <property type="nucleotide sequence ID" value="NZ_JBBAXC010000001.1"/>
</dbReference>